<feature type="signal peptide" evidence="1">
    <location>
        <begin position="1"/>
        <end position="18"/>
    </location>
</feature>
<name>A0A1I1B6A1_9PSED</name>
<gene>
    <name evidence="3" type="ORF">GIW13_05150</name>
    <name evidence="2" type="ORF">O204_14020</name>
</gene>
<reference evidence="3 5" key="2">
    <citation type="submission" date="2019-11" db="EMBL/GenBank/DDBJ databases">
        <title>Epiphytic Pseudomonas syringae from cherry orchards.</title>
        <authorList>
            <person name="Hulin M.T."/>
        </authorList>
    </citation>
    <scope>NUCLEOTIDE SEQUENCE [LARGE SCALE GENOMIC DNA]</scope>
    <source>
        <strain evidence="3 5">PA-5-11C</strain>
    </source>
</reference>
<dbReference type="EMBL" id="AVQG01000057">
    <property type="protein sequence ID" value="ERH47957.1"/>
    <property type="molecule type" value="Genomic_DNA"/>
</dbReference>
<dbReference type="PROSITE" id="PS51257">
    <property type="entry name" value="PROKAR_LIPOPROTEIN"/>
    <property type="match status" value="1"/>
</dbReference>
<accession>A0A1I1B6A1</accession>
<protein>
    <recommendedName>
        <fullName evidence="6">Lipoprotein</fullName>
    </recommendedName>
</protein>
<dbReference type="AlphaFoldDB" id="A0A1I1B6A1"/>
<comment type="caution">
    <text evidence="2">The sequence shown here is derived from an EMBL/GenBank/DDBJ whole genome shotgun (WGS) entry which is preliminary data.</text>
</comment>
<evidence type="ECO:0000313" key="5">
    <source>
        <dbReference type="Proteomes" id="UP000814078"/>
    </source>
</evidence>
<keyword evidence="5" id="KW-1185">Reference proteome</keyword>
<evidence type="ECO:0000313" key="2">
    <source>
        <dbReference type="EMBL" id="ERH47957.1"/>
    </source>
</evidence>
<dbReference type="GeneID" id="45621069"/>
<sequence length="150" mass="16820">MSSLLRVTLITLTLLVTAGCTSKPILNTQHDLPANAQVSEEKMKAVIVNALQKREWTVQRLSPQLVQAEITVRNQYYAAIDIRYTRNSYAITYRDSRDLGYKDGKIHRNYNRWVNNLDSDIMAGLRSNGVSGEAGSAAQLFEQTGSTKQN</sequence>
<evidence type="ECO:0000256" key="1">
    <source>
        <dbReference type="SAM" id="SignalP"/>
    </source>
</evidence>
<organism evidence="2 4">
    <name type="scientific">Pseudomonas simiae</name>
    <dbReference type="NCBI Taxonomy" id="321846"/>
    <lineage>
        <taxon>Bacteria</taxon>
        <taxon>Pseudomonadati</taxon>
        <taxon>Pseudomonadota</taxon>
        <taxon>Gammaproteobacteria</taxon>
        <taxon>Pseudomonadales</taxon>
        <taxon>Pseudomonadaceae</taxon>
        <taxon>Pseudomonas</taxon>
    </lineage>
</organism>
<keyword evidence="1" id="KW-0732">Signal</keyword>
<dbReference type="RefSeq" id="WP_021493278.1">
    <property type="nucleotide sequence ID" value="NZ_AVQG01000057.1"/>
</dbReference>
<dbReference type="PATRIC" id="fig|1390371.3.peg.5344"/>
<evidence type="ECO:0000313" key="3">
    <source>
        <dbReference type="EMBL" id="MCF5317668.1"/>
    </source>
</evidence>
<evidence type="ECO:0008006" key="6">
    <source>
        <dbReference type="Google" id="ProtNLM"/>
    </source>
</evidence>
<dbReference type="Proteomes" id="UP000016504">
    <property type="component" value="Unassembled WGS sequence"/>
</dbReference>
<feature type="chain" id="PRO_5044559373" description="Lipoprotein" evidence="1">
    <location>
        <begin position="19"/>
        <end position="150"/>
    </location>
</feature>
<proteinExistence type="predicted"/>
<dbReference type="EMBL" id="WKCM01000005">
    <property type="protein sequence ID" value="MCF5317668.1"/>
    <property type="molecule type" value="Genomic_DNA"/>
</dbReference>
<dbReference type="Proteomes" id="UP000814078">
    <property type="component" value="Unassembled WGS sequence"/>
</dbReference>
<accession>U1TYW0</accession>
<reference evidence="2 4" key="1">
    <citation type="submission" date="2013-08" db="EMBL/GenBank/DDBJ databases">
        <title>Biodegradation of aromatic compounds in biofilm forming Pseudomonas isolated from sewage sludge.</title>
        <authorList>
            <person name="Qureshi A."/>
            <person name="Ghosh S."/>
            <person name="Khardenavis A.A."/>
            <person name="Kapley A."/>
            <person name="Purohit H.J."/>
        </authorList>
    </citation>
    <scope>NUCLEOTIDE SEQUENCE [LARGE SCALE GENOMIC DNA]</scope>
    <source>
        <strain evidence="2 4">EGD-AQ6</strain>
    </source>
</reference>
<evidence type="ECO:0000313" key="4">
    <source>
        <dbReference type="Proteomes" id="UP000016504"/>
    </source>
</evidence>